<evidence type="ECO:0000313" key="4">
    <source>
        <dbReference type="EMBL" id="SBW10679.1"/>
    </source>
</evidence>
<dbReference type="GO" id="GO:0003700">
    <property type="term" value="F:DNA-binding transcription factor activity"/>
    <property type="evidence" value="ECO:0007669"/>
    <property type="project" value="TreeGrafter"/>
</dbReference>
<dbReference type="InterPro" id="IPR050807">
    <property type="entry name" value="TransReg_Diox_bact_type"/>
</dbReference>
<protein>
    <submittedName>
        <fullName evidence="3">Helix-turn-helix domain protein</fullName>
    </submittedName>
</protein>
<dbReference type="Gene3D" id="1.10.260.40">
    <property type="entry name" value="lambda repressor-like DNA-binding domains"/>
    <property type="match status" value="1"/>
</dbReference>
<evidence type="ECO:0000256" key="1">
    <source>
        <dbReference type="ARBA" id="ARBA00023125"/>
    </source>
</evidence>
<evidence type="ECO:0000313" key="3">
    <source>
        <dbReference type="EMBL" id="SBW10651.1"/>
    </source>
</evidence>
<dbReference type="EMBL" id="FLUQ01000006">
    <property type="protein sequence ID" value="SBW10651.1"/>
    <property type="molecule type" value="Genomic_DNA"/>
</dbReference>
<dbReference type="PROSITE" id="PS50943">
    <property type="entry name" value="HTH_CROC1"/>
    <property type="match status" value="1"/>
</dbReference>
<dbReference type="Pfam" id="PF12844">
    <property type="entry name" value="HTH_19"/>
    <property type="match status" value="1"/>
</dbReference>
<dbReference type="GO" id="GO:0005829">
    <property type="term" value="C:cytosol"/>
    <property type="evidence" value="ECO:0007669"/>
    <property type="project" value="TreeGrafter"/>
</dbReference>
<dbReference type="EMBL" id="FLUQ01000006">
    <property type="protein sequence ID" value="SBW10679.1"/>
    <property type="molecule type" value="Genomic_DNA"/>
</dbReference>
<dbReference type="GO" id="GO:0003677">
    <property type="term" value="F:DNA binding"/>
    <property type="evidence" value="ECO:0007669"/>
    <property type="project" value="UniProtKB-KW"/>
</dbReference>
<sequence length="105" mass="12024">MTDEKRLGQRIRALRTRKKLTQEQMAEMAGLNGKYWSDLELGKETVSVKNLTKIAVALDVSLAELVSAEHEAPRQELEREVQKMIVEADDEQLKTIYRILTAVVR</sequence>
<dbReference type="AlphaFoldDB" id="A0A212KG80"/>
<dbReference type="SMART" id="SM00530">
    <property type="entry name" value="HTH_XRE"/>
    <property type="match status" value="1"/>
</dbReference>
<organism evidence="3">
    <name type="scientific">uncultured delta proteobacterium</name>
    <dbReference type="NCBI Taxonomy" id="34034"/>
    <lineage>
        <taxon>Bacteria</taxon>
        <taxon>Deltaproteobacteria</taxon>
        <taxon>environmental samples</taxon>
    </lineage>
</organism>
<dbReference type="CDD" id="cd00093">
    <property type="entry name" value="HTH_XRE"/>
    <property type="match status" value="1"/>
</dbReference>
<dbReference type="InterPro" id="IPR001387">
    <property type="entry name" value="Cro/C1-type_HTH"/>
</dbReference>
<dbReference type="InterPro" id="IPR010982">
    <property type="entry name" value="Lambda_DNA-bd_dom_sf"/>
</dbReference>
<dbReference type="PANTHER" id="PTHR46797:SF1">
    <property type="entry name" value="METHYLPHOSPHONATE SYNTHASE"/>
    <property type="match status" value="1"/>
</dbReference>
<reference evidence="3" key="1">
    <citation type="submission" date="2016-04" db="EMBL/GenBank/DDBJ databases">
        <authorList>
            <person name="Evans L.H."/>
            <person name="Alamgir A."/>
            <person name="Owens N."/>
            <person name="Weber N.D."/>
            <person name="Virtaneva K."/>
            <person name="Barbian K."/>
            <person name="Babar A."/>
            <person name="Rosenke K."/>
        </authorList>
    </citation>
    <scope>NUCLEOTIDE SEQUENCE</scope>
    <source>
        <strain evidence="3">86</strain>
    </source>
</reference>
<gene>
    <name evidence="3" type="ORF">KL86DPRO_60241</name>
    <name evidence="4" type="ORF">KL86DPRO_60252</name>
</gene>
<name>A0A212KG80_9DELT</name>
<evidence type="ECO:0000259" key="2">
    <source>
        <dbReference type="PROSITE" id="PS50943"/>
    </source>
</evidence>
<accession>A0A212KG80</accession>
<dbReference type="PANTHER" id="PTHR46797">
    <property type="entry name" value="HTH-TYPE TRANSCRIPTIONAL REGULATOR"/>
    <property type="match status" value="1"/>
</dbReference>
<dbReference type="SUPFAM" id="SSF47413">
    <property type="entry name" value="lambda repressor-like DNA-binding domains"/>
    <property type="match status" value="1"/>
</dbReference>
<keyword evidence="1" id="KW-0238">DNA-binding</keyword>
<proteinExistence type="predicted"/>
<feature type="domain" description="HTH cro/C1-type" evidence="2">
    <location>
        <begin position="11"/>
        <end position="65"/>
    </location>
</feature>